<keyword evidence="1" id="KW-0812">Transmembrane</keyword>
<keyword evidence="1" id="KW-0472">Membrane</keyword>
<keyword evidence="3" id="KW-1185">Reference proteome</keyword>
<organism evidence="2 3">
    <name type="scientific">Microbispora amethystogenes</name>
    <dbReference type="NCBI Taxonomy" id="1427754"/>
    <lineage>
        <taxon>Bacteria</taxon>
        <taxon>Bacillati</taxon>
        <taxon>Actinomycetota</taxon>
        <taxon>Actinomycetes</taxon>
        <taxon>Streptosporangiales</taxon>
        <taxon>Streptosporangiaceae</taxon>
        <taxon>Microbispora</taxon>
    </lineage>
</organism>
<protein>
    <submittedName>
        <fullName evidence="2">Uncharacterized protein</fullName>
    </submittedName>
</protein>
<name>A0ABQ4F5E3_9ACTN</name>
<evidence type="ECO:0000313" key="3">
    <source>
        <dbReference type="Proteomes" id="UP000651728"/>
    </source>
</evidence>
<dbReference type="EMBL" id="BOOB01000002">
    <property type="protein sequence ID" value="GIH30032.1"/>
    <property type="molecule type" value="Genomic_DNA"/>
</dbReference>
<feature type="transmembrane region" description="Helical" evidence="1">
    <location>
        <begin position="78"/>
        <end position="96"/>
    </location>
</feature>
<sequence>MRATARQETKTDGDRTRWSRWRHAALTIPVITTAIVTLMAVMPPGGHFPLVLAAVPAWLVSGLVWLGALLLRGYRRSLWVLAPPLAALVTFALAALDVPMKAAFLVSEPALTRYVESVPGEKRWGESNTRDHVGLFTVGQVLRRDGVTELVMADSGGFLEDCGFAYSPHGGAGLLDFSSVDRLTDRWYAVCIDYD</sequence>
<accession>A0ABQ4F5E3</accession>
<feature type="transmembrane region" description="Helical" evidence="1">
    <location>
        <begin position="21"/>
        <end position="42"/>
    </location>
</feature>
<evidence type="ECO:0000313" key="2">
    <source>
        <dbReference type="EMBL" id="GIH30032.1"/>
    </source>
</evidence>
<dbReference type="Proteomes" id="UP000651728">
    <property type="component" value="Unassembled WGS sequence"/>
</dbReference>
<comment type="caution">
    <text evidence="2">The sequence shown here is derived from an EMBL/GenBank/DDBJ whole genome shotgun (WGS) entry which is preliminary data.</text>
</comment>
<proteinExistence type="predicted"/>
<keyword evidence="1" id="KW-1133">Transmembrane helix</keyword>
<reference evidence="2 3" key="1">
    <citation type="submission" date="2021-01" db="EMBL/GenBank/DDBJ databases">
        <title>Whole genome shotgun sequence of Microbispora amethystogenes NBRC 101907.</title>
        <authorList>
            <person name="Komaki H."/>
            <person name="Tamura T."/>
        </authorList>
    </citation>
    <scope>NUCLEOTIDE SEQUENCE [LARGE SCALE GENOMIC DNA]</scope>
    <source>
        <strain evidence="2 3">NBRC 101907</strain>
    </source>
</reference>
<gene>
    <name evidence="2" type="ORF">Mam01_01960</name>
</gene>
<feature type="transmembrane region" description="Helical" evidence="1">
    <location>
        <begin position="48"/>
        <end position="71"/>
    </location>
</feature>
<evidence type="ECO:0000256" key="1">
    <source>
        <dbReference type="SAM" id="Phobius"/>
    </source>
</evidence>